<proteinExistence type="inferred from homology"/>
<dbReference type="PROSITE" id="PS50931">
    <property type="entry name" value="HTH_LYSR"/>
    <property type="match status" value="1"/>
</dbReference>
<dbReference type="PANTHER" id="PTHR30419:SF7">
    <property type="entry name" value="HTH-TYPE TRANSCRIPTIONAL REGULATOR TDCA"/>
    <property type="match status" value="1"/>
</dbReference>
<evidence type="ECO:0000313" key="6">
    <source>
        <dbReference type="EMBL" id="WPC76090.1"/>
    </source>
</evidence>
<dbReference type="InterPro" id="IPR000847">
    <property type="entry name" value="LysR_HTH_N"/>
</dbReference>
<gene>
    <name evidence="6" type="ORF">R8Z52_24580</name>
</gene>
<comment type="similarity">
    <text evidence="1">Belongs to the LysR transcriptional regulatory family.</text>
</comment>
<dbReference type="Pfam" id="PF00126">
    <property type="entry name" value="HTH_1"/>
    <property type="match status" value="1"/>
</dbReference>
<keyword evidence="3" id="KW-0238">DNA-binding</keyword>
<evidence type="ECO:0000256" key="4">
    <source>
        <dbReference type="ARBA" id="ARBA00023163"/>
    </source>
</evidence>
<dbReference type="Proteomes" id="UP001304071">
    <property type="component" value="Chromosome 2"/>
</dbReference>
<evidence type="ECO:0000259" key="5">
    <source>
        <dbReference type="PROSITE" id="PS50931"/>
    </source>
</evidence>
<sequence length="311" mass="34922">MSLKLNQLRAFAEIAECGSIHAASRALGLSQPAVTKALRDLEESLGNQVVIRGNQGITLTKAGEHLLSHTNLILRELLLAEESVKQCLGNEVGSVNIGLGASIACELMPEVICKFRQQYPKVNVKIQEGQLEAHIDQLRQGKLDFVINTLQSNLEYHEFTKHKLTEMPFKIIARKGHPKLKAKTLEELQECDWVMPTTRSSYLNTVYDILSQNGHGLKHAITCESYLSTLAIITRTDCIGLVSHAAIKHYTYSNLLEEIELETPLPWATYYLLCRKASPLTPIANYLAELFLYQARPLFKGVNPELQERCR</sequence>
<keyword evidence="7" id="KW-1185">Reference proteome</keyword>
<dbReference type="InterPro" id="IPR036388">
    <property type="entry name" value="WH-like_DNA-bd_sf"/>
</dbReference>
<dbReference type="Pfam" id="PF03466">
    <property type="entry name" value="LysR_substrate"/>
    <property type="match status" value="1"/>
</dbReference>
<accession>A0ABZ0QI31</accession>
<evidence type="ECO:0000256" key="2">
    <source>
        <dbReference type="ARBA" id="ARBA00023015"/>
    </source>
</evidence>
<keyword evidence="2" id="KW-0805">Transcription regulation</keyword>
<dbReference type="InterPro" id="IPR050950">
    <property type="entry name" value="HTH-type_LysR_regulators"/>
</dbReference>
<dbReference type="PANTHER" id="PTHR30419">
    <property type="entry name" value="HTH-TYPE TRANSCRIPTIONAL REGULATOR YBHD"/>
    <property type="match status" value="1"/>
</dbReference>
<feature type="domain" description="HTH lysR-type" evidence="5">
    <location>
        <begin position="3"/>
        <end position="60"/>
    </location>
</feature>
<reference evidence="6 7" key="1">
    <citation type="submission" date="2023-11" db="EMBL/GenBank/DDBJ databases">
        <title>Plant-associative lifestyle of Vibrio porteresiae and its evolutionary dynamics.</title>
        <authorList>
            <person name="Rameshkumar N."/>
            <person name="Kirti K."/>
        </authorList>
    </citation>
    <scope>NUCLEOTIDE SEQUENCE [LARGE SCALE GENOMIC DNA]</scope>
    <source>
        <strain evidence="6 7">MSSRF30</strain>
    </source>
</reference>
<evidence type="ECO:0000313" key="7">
    <source>
        <dbReference type="Proteomes" id="UP001304071"/>
    </source>
</evidence>
<dbReference type="InterPro" id="IPR005119">
    <property type="entry name" value="LysR_subst-bd"/>
</dbReference>
<name>A0ABZ0QI31_9VIBR</name>
<protein>
    <submittedName>
        <fullName evidence="6">LysR substrate-binding domain-containing protein</fullName>
    </submittedName>
</protein>
<organism evidence="6 7">
    <name type="scientific">Vibrio porteresiae DSM 19223</name>
    <dbReference type="NCBI Taxonomy" id="1123496"/>
    <lineage>
        <taxon>Bacteria</taxon>
        <taxon>Pseudomonadati</taxon>
        <taxon>Pseudomonadota</taxon>
        <taxon>Gammaproteobacteria</taxon>
        <taxon>Vibrionales</taxon>
        <taxon>Vibrionaceae</taxon>
        <taxon>Vibrio</taxon>
    </lineage>
</organism>
<evidence type="ECO:0000256" key="1">
    <source>
        <dbReference type="ARBA" id="ARBA00009437"/>
    </source>
</evidence>
<dbReference type="Gene3D" id="3.40.190.10">
    <property type="entry name" value="Periplasmic binding protein-like II"/>
    <property type="match status" value="2"/>
</dbReference>
<dbReference type="SUPFAM" id="SSF46785">
    <property type="entry name" value="Winged helix' DNA-binding domain"/>
    <property type="match status" value="1"/>
</dbReference>
<keyword evidence="4" id="KW-0804">Transcription</keyword>
<dbReference type="SUPFAM" id="SSF53850">
    <property type="entry name" value="Periplasmic binding protein-like II"/>
    <property type="match status" value="1"/>
</dbReference>
<dbReference type="Gene3D" id="1.10.10.10">
    <property type="entry name" value="Winged helix-like DNA-binding domain superfamily/Winged helix DNA-binding domain"/>
    <property type="match status" value="1"/>
</dbReference>
<dbReference type="EMBL" id="CP138204">
    <property type="protein sequence ID" value="WPC76090.1"/>
    <property type="molecule type" value="Genomic_DNA"/>
</dbReference>
<evidence type="ECO:0000256" key="3">
    <source>
        <dbReference type="ARBA" id="ARBA00023125"/>
    </source>
</evidence>
<dbReference type="InterPro" id="IPR036390">
    <property type="entry name" value="WH_DNA-bd_sf"/>
</dbReference>
<dbReference type="RefSeq" id="WP_261896483.1">
    <property type="nucleotide sequence ID" value="NZ_AP024896.1"/>
</dbReference>
<dbReference type="PRINTS" id="PR00039">
    <property type="entry name" value="HTHLYSR"/>
</dbReference>